<accession>F4X4W0</accession>
<dbReference type="AlphaFoldDB" id="F4X4W0"/>
<feature type="region of interest" description="Disordered" evidence="1">
    <location>
        <begin position="1"/>
        <end position="22"/>
    </location>
</feature>
<name>F4X4W0_ACREC</name>
<sequence>MRKSGRDSAKAGESSTVTGDRRPAIGVGISILDLSQSLGSSQSSSTDRSSWTFLTESSQTTLMRRLHLFQREHAHRQSKGREEDCGRRRTTIEVLGPVKSWAGSLEK</sequence>
<reference evidence="2" key="1">
    <citation type="submission" date="2011-02" db="EMBL/GenBank/DDBJ databases">
        <title>The genome of the leaf-cutting ant Acromyrmex echinatior suggests key adaptations to social evolution and fungus farming.</title>
        <authorList>
            <person name="Nygaard S."/>
            <person name="Zhang G."/>
        </authorList>
    </citation>
    <scope>NUCLEOTIDE SEQUENCE</scope>
</reference>
<dbReference type="InParanoid" id="F4X4W0"/>
<evidence type="ECO:0000256" key="1">
    <source>
        <dbReference type="SAM" id="MobiDB-lite"/>
    </source>
</evidence>
<gene>
    <name evidence="2" type="ORF">G5I_13382</name>
</gene>
<evidence type="ECO:0000313" key="3">
    <source>
        <dbReference type="Proteomes" id="UP000007755"/>
    </source>
</evidence>
<dbReference type="EMBL" id="GL888679">
    <property type="protein sequence ID" value="EGI58533.1"/>
    <property type="molecule type" value="Genomic_DNA"/>
</dbReference>
<organism evidence="3">
    <name type="scientific">Acromyrmex echinatior</name>
    <name type="common">Panamanian leafcutter ant</name>
    <name type="synonym">Acromyrmex octospinosus echinatior</name>
    <dbReference type="NCBI Taxonomy" id="103372"/>
    <lineage>
        <taxon>Eukaryota</taxon>
        <taxon>Metazoa</taxon>
        <taxon>Ecdysozoa</taxon>
        <taxon>Arthropoda</taxon>
        <taxon>Hexapoda</taxon>
        <taxon>Insecta</taxon>
        <taxon>Pterygota</taxon>
        <taxon>Neoptera</taxon>
        <taxon>Endopterygota</taxon>
        <taxon>Hymenoptera</taxon>
        <taxon>Apocrita</taxon>
        <taxon>Aculeata</taxon>
        <taxon>Formicoidea</taxon>
        <taxon>Formicidae</taxon>
        <taxon>Myrmicinae</taxon>
        <taxon>Acromyrmex</taxon>
    </lineage>
</organism>
<feature type="compositionally biased region" description="Basic and acidic residues" evidence="1">
    <location>
        <begin position="1"/>
        <end position="10"/>
    </location>
</feature>
<proteinExistence type="predicted"/>
<dbReference type="Proteomes" id="UP000007755">
    <property type="component" value="Unassembled WGS sequence"/>
</dbReference>
<keyword evidence="3" id="KW-1185">Reference proteome</keyword>
<evidence type="ECO:0000313" key="2">
    <source>
        <dbReference type="EMBL" id="EGI58533.1"/>
    </source>
</evidence>
<protein>
    <submittedName>
        <fullName evidence="2">Uncharacterized protein</fullName>
    </submittedName>
</protein>